<evidence type="ECO:0000256" key="1">
    <source>
        <dbReference type="SAM" id="Phobius"/>
    </source>
</evidence>
<dbReference type="EMBL" id="JAOCJW010000011">
    <property type="protein sequence ID" value="MDH2005321.1"/>
    <property type="molecule type" value="Genomic_DNA"/>
</dbReference>
<dbReference type="AlphaFoldDB" id="A0AA42HWA4"/>
<comment type="caution">
    <text evidence="2">The sequence shown here is derived from an EMBL/GenBank/DDBJ whole genome shotgun (WGS) entry which is preliminary data.</text>
</comment>
<evidence type="ECO:0000313" key="2">
    <source>
        <dbReference type="EMBL" id="MDH0364131.1"/>
    </source>
</evidence>
<dbReference type="Proteomes" id="UP001158297">
    <property type="component" value="Unassembled WGS sequence"/>
</dbReference>
<sequence>MQEVSLAEMRAGCAGTALATFSTTTASSGEVIKTKAVAAASLINERVPFLWGAARFREFFVNSLLLIFSSSVSSVFSTFGTAALTAVPP</sequence>
<dbReference type="RefSeq" id="WP_279850019.1">
    <property type="nucleotide sequence ID" value="NZ_JAOCET010000001.1"/>
</dbReference>
<evidence type="ECO:0000313" key="4">
    <source>
        <dbReference type="Proteomes" id="UP001158297"/>
    </source>
</evidence>
<keyword evidence="1" id="KW-1133">Transmembrane helix</keyword>
<evidence type="ECO:0000313" key="3">
    <source>
        <dbReference type="EMBL" id="MDH2005321.1"/>
    </source>
</evidence>
<feature type="transmembrane region" description="Helical" evidence="1">
    <location>
        <begin position="64"/>
        <end position="87"/>
    </location>
</feature>
<keyword evidence="1" id="KW-0812">Transmembrane</keyword>
<accession>A0AA42HWA4</accession>
<reference evidence="2" key="1">
    <citation type="submission" date="2022-09" db="EMBL/GenBank/DDBJ databases">
        <title>Intensive care unit water sources are persistently colonized with multi-drug resistant bacteria and are the site of extensive horizontal gene transfer of antibiotic resistance genes.</title>
        <authorList>
            <person name="Diorio-Toth L."/>
        </authorList>
    </citation>
    <scope>NUCLEOTIDE SEQUENCE</scope>
    <source>
        <strain evidence="3">GD03686</strain>
        <strain evidence="2">GD04130</strain>
    </source>
</reference>
<keyword evidence="1" id="KW-0472">Membrane</keyword>
<organism evidence="2 4">
    <name type="scientific">Comamonas aquatica</name>
    <dbReference type="NCBI Taxonomy" id="225991"/>
    <lineage>
        <taxon>Bacteria</taxon>
        <taxon>Pseudomonadati</taxon>
        <taxon>Pseudomonadota</taxon>
        <taxon>Betaproteobacteria</taxon>
        <taxon>Burkholderiales</taxon>
        <taxon>Comamonadaceae</taxon>
        <taxon>Comamonas</taxon>
    </lineage>
</organism>
<gene>
    <name evidence="3" type="ORF">N5J23_07160</name>
    <name evidence="2" type="ORF">N7330_13870</name>
</gene>
<name>A0AA42HWA4_9BURK</name>
<proteinExistence type="predicted"/>
<protein>
    <submittedName>
        <fullName evidence="2">Uncharacterized protein</fullName>
    </submittedName>
</protein>
<dbReference type="EMBL" id="JAODZU010000017">
    <property type="protein sequence ID" value="MDH0364131.1"/>
    <property type="molecule type" value="Genomic_DNA"/>
</dbReference>
<dbReference type="Proteomes" id="UP001161294">
    <property type="component" value="Unassembled WGS sequence"/>
</dbReference>